<feature type="compositionally biased region" description="Polar residues" evidence="1">
    <location>
        <begin position="17"/>
        <end position="33"/>
    </location>
</feature>
<dbReference type="Proteomes" id="UP000650533">
    <property type="component" value="Chromosome 10"/>
</dbReference>
<gene>
    <name evidence="3" type="ORF">RhiXN_08446</name>
</gene>
<evidence type="ECO:0000313" key="3">
    <source>
        <dbReference type="EMBL" id="QRW23410.1"/>
    </source>
</evidence>
<keyword evidence="3" id="KW-0548">Nucleotidyltransferase</keyword>
<dbReference type="AlphaFoldDB" id="A0A8H8P1B2"/>
<keyword evidence="2" id="KW-0812">Transmembrane</keyword>
<dbReference type="EMBL" id="CP059667">
    <property type="protein sequence ID" value="QRW23410.1"/>
    <property type="molecule type" value="Genomic_DNA"/>
</dbReference>
<sequence length="206" mass="22814">MAETRSPVPPTPPRADSFSTGQTLVNQTGQTAPSPYEKHRLQEVTVEGYRTLGVVSTFIAGVESQCIGLVSDYNGIDHPRLREASSALLLIGLSLSTLGAALSLLSARWFDLLRADQLKMLEYRWDCAVKKAEAGREKHNSKVGDTSKAESTSKEASKDDSLKDSHTATPNIRKHIDEFNASNWRARWRDNLMAFAIRSPVPVVFW</sequence>
<organism evidence="3 4">
    <name type="scientific">Rhizoctonia solani</name>
    <dbReference type="NCBI Taxonomy" id="456999"/>
    <lineage>
        <taxon>Eukaryota</taxon>
        <taxon>Fungi</taxon>
        <taxon>Dikarya</taxon>
        <taxon>Basidiomycota</taxon>
        <taxon>Agaricomycotina</taxon>
        <taxon>Agaricomycetes</taxon>
        <taxon>Cantharellales</taxon>
        <taxon>Ceratobasidiaceae</taxon>
        <taxon>Rhizoctonia</taxon>
    </lineage>
</organism>
<dbReference type="RefSeq" id="XP_043183647.1">
    <property type="nucleotide sequence ID" value="XM_043328262.1"/>
</dbReference>
<feature type="region of interest" description="Disordered" evidence="1">
    <location>
        <begin position="136"/>
        <end position="167"/>
    </location>
</feature>
<accession>A0A8H8P1B2</accession>
<dbReference type="GO" id="GO:0016779">
    <property type="term" value="F:nucleotidyltransferase activity"/>
    <property type="evidence" value="ECO:0007669"/>
    <property type="project" value="UniProtKB-KW"/>
</dbReference>
<evidence type="ECO:0000313" key="4">
    <source>
        <dbReference type="Proteomes" id="UP000650533"/>
    </source>
</evidence>
<protein>
    <submittedName>
        <fullName evidence="3">Nicotinamide mononucleotide adenylyltransferase</fullName>
    </submittedName>
</protein>
<evidence type="ECO:0000256" key="1">
    <source>
        <dbReference type="SAM" id="MobiDB-lite"/>
    </source>
</evidence>
<evidence type="ECO:0000256" key="2">
    <source>
        <dbReference type="SAM" id="Phobius"/>
    </source>
</evidence>
<feature type="region of interest" description="Disordered" evidence="1">
    <location>
        <begin position="1"/>
        <end position="34"/>
    </location>
</feature>
<feature type="compositionally biased region" description="Basic and acidic residues" evidence="1">
    <location>
        <begin position="136"/>
        <end position="166"/>
    </location>
</feature>
<feature type="transmembrane region" description="Helical" evidence="2">
    <location>
        <begin position="87"/>
        <end position="110"/>
    </location>
</feature>
<keyword evidence="3" id="KW-0808">Transferase</keyword>
<dbReference type="GeneID" id="67030725"/>
<keyword evidence="2" id="KW-1133">Transmembrane helix</keyword>
<keyword evidence="2" id="KW-0472">Membrane</keyword>
<dbReference type="KEGG" id="rsx:RhiXN_08446"/>
<proteinExistence type="predicted"/>
<reference evidence="3" key="1">
    <citation type="submission" date="2020-05" db="EMBL/GenBank/DDBJ databases">
        <title>Evolutionary and genomic comparisons of hybrid uninucleate and nonhybrid Rhizoctonia fungi.</title>
        <authorList>
            <person name="Li C."/>
            <person name="Chen X."/>
        </authorList>
    </citation>
    <scope>NUCLEOTIDE SEQUENCE</scope>
    <source>
        <strain evidence="3">AG-1 IA</strain>
    </source>
</reference>
<name>A0A8H8P1B2_9AGAM</name>